<reference evidence="2" key="1">
    <citation type="journal article" date="2014" name="Front. Microbiol.">
        <title>High frequency of phylogenetically diverse reductive dehalogenase-homologous genes in deep subseafloor sedimentary metagenomes.</title>
        <authorList>
            <person name="Kawai M."/>
            <person name="Futagami T."/>
            <person name="Toyoda A."/>
            <person name="Takaki Y."/>
            <person name="Nishi S."/>
            <person name="Hori S."/>
            <person name="Arai W."/>
            <person name="Tsubouchi T."/>
            <person name="Morono Y."/>
            <person name="Uchiyama I."/>
            <person name="Ito T."/>
            <person name="Fujiyama A."/>
            <person name="Inagaki F."/>
            <person name="Takami H."/>
        </authorList>
    </citation>
    <scope>NUCLEOTIDE SEQUENCE</scope>
    <source>
        <strain evidence="2">Expedition CK06-06</strain>
    </source>
</reference>
<dbReference type="InterPro" id="IPR038476">
    <property type="entry name" value="UvrC_RNase_H_dom_sf"/>
</dbReference>
<gene>
    <name evidence="2" type="ORF">S06H3_44983</name>
</gene>
<dbReference type="GO" id="GO:0006974">
    <property type="term" value="P:DNA damage response"/>
    <property type="evidence" value="ECO:0007669"/>
    <property type="project" value="TreeGrafter"/>
</dbReference>
<name>X1NIZ5_9ZZZZ</name>
<dbReference type="PANTHER" id="PTHR30562">
    <property type="entry name" value="UVRC/OXIDOREDUCTASE"/>
    <property type="match status" value="1"/>
</dbReference>
<evidence type="ECO:0000313" key="2">
    <source>
        <dbReference type="EMBL" id="GAI43972.1"/>
    </source>
</evidence>
<sequence>LEQLKIKQLAAPTALAATLAEIKRELHLPRLPSRMEGYDISNIRGTAAAGSMVVFEKGKPEPSHYRRFKIKTVLGADDYAMLHEVLKRRFKRSSDASATNSWAILPDLILVDGGKGQLNAALSAIGESGVKSVPTASLAKEKDYLLYYLSVFLLACHTDTGGKTMVDVIVKASSGISASNNSRAGTKGEDSFYHL</sequence>
<accession>X1NIZ5</accession>
<proteinExistence type="predicted"/>
<dbReference type="AlphaFoldDB" id="X1NIZ5"/>
<dbReference type="EMBL" id="BARV01028032">
    <property type="protein sequence ID" value="GAI43972.1"/>
    <property type="molecule type" value="Genomic_DNA"/>
</dbReference>
<dbReference type="GO" id="GO:0009381">
    <property type="term" value="F:excinuclease ABC activity"/>
    <property type="evidence" value="ECO:0007669"/>
    <property type="project" value="InterPro"/>
</dbReference>
<dbReference type="InterPro" id="IPR001162">
    <property type="entry name" value="UvrC_RNase_H_dom"/>
</dbReference>
<dbReference type="PANTHER" id="PTHR30562:SF1">
    <property type="entry name" value="UVRABC SYSTEM PROTEIN C"/>
    <property type="match status" value="1"/>
</dbReference>
<dbReference type="Gene3D" id="3.30.420.340">
    <property type="entry name" value="UvrC, RNAse H endonuclease domain"/>
    <property type="match status" value="1"/>
</dbReference>
<organism evidence="2">
    <name type="scientific">marine sediment metagenome</name>
    <dbReference type="NCBI Taxonomy" id="412755"/>
    <lineage>
        <taxon>unclassified sequences</taxon>
        <taxon>metagenomes</taxon>
        <taxon>ecological metagenomes</taxon>
    </lineage>
</organism>
<comment type="caution">
    <text evidence="2">The sequence shown here is derived from an EMBL/GenBank/DDBJ whole genome shotgun (WGS) entry which is preliminary data.</text>
</comment>
<dbReference type="GO" id="GO:0009380">
    <property type="term" value="C:excinuclease repair complex"/>
    <property type="evidence" value="ECO:0007669"/>
    <property type="project" value="TreeGrafter"/>
</dbReference>
<evidence type="ECO:0000259" key="1">
    <source>
        <dbReference type="PROSITE" id="PS50165"/>
    </source>
</evidence>
<feature type="domain" description="UvrC family homology region profile" evidence="1">
    <location>
        <begin position="26"/>
        <end position="125"/>
    </location>
</feature>
<dbReference type="PROSITE" id="PS50165">
    <property type="entry name" value="UVRC"/>
    <property type="match status" value="1"/>
</dbReference>
<dbReference type="Pfam" id="PF08459">
    <property type="entry name" value="UvrC_RNaseH_dom"/>
    <property type="match status" value="1"/>
</dbReference>
<dbReference type="InterPro" id="IPR050066">
    <property type="entry name" value="UvrABC_protein_C"/>
</dbReference>
<feature type="non-terminal residue" evidence="2">
    <location>
        <position position="1"/>
    </location>
</feature>
<protein>
    <recommendedName>
        <fullName evidence="1">UvrC family homology region profile domain-containing protein</fullName>
    </recommendedName>
</protein>